<dbReference type="Pfam" id="PF00201">
    <property type="entry name" value="UDPGT"/>
    <property type="match status" value="1"/>
</dbReference>
<name>A0A200QAX0_MACCD</name>
<keyword evidence="5" id="KW-0732">Signal</keyword>
<dbReference type="SUPFAM" id="SSF53756">
    <property type="entry name" value="UDP-Glycosyltransferase/glycogen phosphorylase"/>
    <property type="match status" value="1"/>
</dbReference>
<dbReference type="OrthoDB" id="5835829at2759"/>
<evidence type="ECO:0000313" key="7">
    <source>
        <dbReference type="Proteomes" id="UP000195402"/>
    </source>
</evidence>
<comment type="caution">
    <text evidence="6">The sequence shown here is derived from an EMBL/GenBank/DDBJ whole genome shotgun (WGS) entry which is preliminary data.</text>
</comment>
<evidence type="ECO:0000256" key="2">
    <source>
        <dbReference type="ARBA" id="ARBA00022679"/>
    </source>
</evidence>
<reference evidence="6 7" key="1">
    <citation type="journal article" date="2017" name="Mol. Plant">
        <title>The Genome of Medicinal Plant Macleaya cordata Provides New Insights into Benzylisoquinoline Alkaloids Metabolism.</title>
        <authorList>
            <person name="Liu X."/>
            <person name="Liu Y."/>
            <person name="Huang P."/>
            <person name="Ma Y."/>
            <person name="Qing Z."/>
            <person name="Tang Q."/>
            <person name="Cao H."/>
            <person name="Cheng P."/>
            <person name="Zheng Y."/>
            <person name="Yuan Z."/>
            <person name="Zhou Y."/>
            <person name="Liu J."/>
            <person name="Tang Z."/>
            <person name="Zhuo Y."/>
            <person name="Zhang Y."/>
            <person name="Yu L."/>
            <person name="Huang J."/>
            <person name="Yang P."/>
            <person name="Peng Q."/>
            <person name="Zhang J."/>
            <person name="Jiang W."/>
            <person name="Zhang Z."/>
            <person name="Lin K."/>
            <person name="Ro D.K."/>
            <person name="Chen X."/>
            <person name="Xiong X."/>
            <person name="Shang Y."/>
            <person name="Huang S."/>
            <person name="Zeng J."/>
        </authorList>
    </citation>
    <scope>NUCLEOTIDE SEQUENCE [LARGE SCALE GENOMIC DNA]</scope>
    <source>
        <strain evidence="7">cv. BLH2017</strain>
        <tissue evidence="6">Root</tissue>
    </source>
</reference>
<evidence type="ECO:0000256" key="4">
    <source>
        <dbReference type="RuleBase" id="RU362057"/>
    </source>
</evidence>
<dbReference type="Gene3D" id="3.40.50.2000">
    <property type="entry name" value="Glycogen Phosphorylase B"/>
    <property type="match status" value="2"/>
</dbReference>
<proteinExistence type="inferred from homology"/>
<keyword evidence="3" id="KW-0328">Glycosyltransferase</keyword>
<sequence length="447" mass="50311">MSKGHTIPILHLVRLLLRRNIAVTIFTTNANSPFIRQSLAGTEASIVNLSFPENVDPQLPPGVESTDTLPSMSLFIPFVNAAKLMQSEFDRVLESLPSVSCMISDGFLPWTLQSALKLGIPRLVSYGMSNYAMAVSRVVSRERPHADLNSDDEPFTIETFPWIKLTKNDFEYPFNDPNPKGPHFDFILEAVMATANSKGIIVNSFYELEPKYLDYLNRDAAPKAWCVGPLCLAEPPKVQPLQKPIWVQWLDEMLAKGRSVLYVAFGSQAEITREQLQEIEVGLEHSEANFLWVIRSKRKEFEDGFEERVRGRGLVVREWVDQMEILSHESVNGFMSHCGWNSVMESICADVPILAWPMMAEQHLNARMVVEELGIGVRVLAKKGSVRGFVSAECIENKVRELIEGEKGKEVRKKVKEVGEAARMAMEEGGSSWRTLDLLIEEVCGKK</sequence>
<dbReference type="FunCoup" id="A0A200QAX0">
    <property type="interactions" value="134"/>
</dbReference>
<dbReference type="CDD" id="cd03784">
    <property type="entry name" value="GT1_Gtf-like"/>
    <property type="match status" value="1"/>
</dbReference>
<dbReference type="InterPro" id="IPR002213">
    <property type="entry name" value="UDP_glucos_trans"/>
</dbReference>
<feature type="chain" id="PRO_5012962011" description="Glycosyltransferase" evidence="5">
    <location>
        <begin position="23"/>
        <end position="447"/>
    </location>
</feature>
<dbReference type="Proteomes" id="UP000195402">
    <property type="component" value="Unassembled WGS sequence"/>
</dbReference>
<protein>
    <recommendedName>
        <fullName evidence="4">Glycosyltransferase</fullName>
        <ecNumber evidence="4">2.4.1.-</ecNumber>
    </recommendedName>
</protein>
<evidence type="ECO:0000256" key="5">
    <source>
        <dbReference type="SAM" id="SignalP"/>
    </source>
</evidence>
<dbReference type="PANTHER" id="PTHR48047">
    <property type="entry name" value="GLYCOSYLTRANSFERASE"/>
    <property type="match status" value="1"/>
</dbReference>
<comment type="similarity">
    <text evidence="1 3">Belongs to the UDP-glycosyltransferase family.</text>
</comment>
<feature type="signal peptide" evidence="5">
    <location>
        <begin position="1"/>
        <end position="22"/>
    </location>
</feature>
<dbReference type="EC" id="2.4.1.-" evidence="4"/>
<organism evidence="6 7">
    <name type="scientific">Macleaya cordata</name>
    <name type="common">Five-seeded plume-poppy</name>
    <name type="synonym">Bocconia cordata</name>
    <dbReference type="NCBI Taxonomy" id="56857"/>
    <lineage>
        <taxon>Eukaryota</taxon>
        <taxon>Viridiplantae</taxon>
        <taxon>Streptophyta</taxon>
        <taxon>Embryophyta</taxon>
        <taxon>Tracheophyta</taxon>
        <taxon>Spermatophyta</taxon>
        <taxon>Magnoliopsida</taxon>
        <taxon>Ranunculales</taxon>
        <taxon>Papaveraceae</taxon>
        <taxon>Papaveroideae</taxon>
        <taxon>Macleaya</taxon>
    </lineage>
</organism>
<gene>
    <name evidence="6" type="ORF">BVC80_8965g43</name>
</gene>
<dbReference type="InterPro" id="IPR035595">
    <property type="entry name" value="UDP_glycos_trans_CS"/>
</dbReference>
<dbReference type="GO" id="GO:0035251">
    <property type="term" value="F:UDP-glucosyltransferase activity"/>
    <property type="evidence" value="ECO:0007669"/>
    <property type="project" value="TreeGrafter"/>
</dbReference>
<accession>A0A200QAX0</accession>
<dbReference type="OMA" id="PWIRVTR"/>
<dbReference type="EMBL" id="MVGT01002455">
    <property type="protein sequence ID" value="OVA07610.1"/>
    <property type="molecule type" value="Genomic_DNA"/>
</dbReference>
<evidence type="ECO:0000256" key="3">
    <source>
        <dbReference type="RuleBase" id="RU003718"/>
    </source>
</evidence>
<dbReference type="PANTHER" id="PTHR48047:SF51">
    <property type="entry name" value="GLYCOSYLTRANSFERASE"/>
    <property type="match status" value="1"/>
</dbReference>
<dbReference type="STRING" id="56857.A0A200QAX0"/>
<evidence type="ECO:0000313" key="6">
    <source>
        <dbReference type="EMBL" id="OVA07610.1"/>
    </source>
</evidence>
<keyword evidence="2 3" id="KW-0808">Transferase</keyword>
<dbReference type="FunFam" id="3.40.50.2000:FF:000107">
    <property type="entry name" value="Glycosyltransferase"/>
    <property type="match status" value="1"/>
</dbReference>
<evidence type="ECO:0000256" key="1">
    <source>
        <dbReference type="ARBA" id="ARBA00009995"/>
    </source>
</evidence>
<dbReference type="AlphaFoldDB" id="A0A200QAX0"/>
<dbReference type="PROSITE" id="PS00375">
    <property type="entry name" value="UDPGT"/>
    <property type="match status" value="1"/>
</dbReference>
<keyword evidence="7" id="KW-1185">Reference proteome</keyword>
<dbReference type="InParanoid" id="A0A200QAX0"/>